<feature type="transmembrane region" description="Helical" evidence="1">
    <location>
        <begin position="16"/>
        <end position="33"/>
    </location>
</feature>
<feature type="transmembrane region" description="Helical" evidence="1">
    <location>
        <begin position="130"/>
        <end position="148"/>
    </location>
</feature>
<evidence type="ECO:0000313" key="3">
    <source>
        <dbReference type="EMBL" id="PJJ63227.1"/>
    </source>
</evidence>
<evidence type="ECO:0000256" key="1">
    <source>
        <dbReference type="SAM" id="Phobius"/>
    </source>
</evidence>
<dbReference type="RefSeq" id="WP_245861332.1">
    <property type="nucleotide sequence ID" value="NZ_PGFB01000002.1"/>
</dbReference>
<feature type="transmembrane region" description="Helical" evidence="1">
    <location>
        <begin position="63"/>
        <end position="80"/>
    </location>
</feature>
<feature type="transmembrane region" description="Helical" evidence="1">
    <location>
        <begin position="219"/>
        <end position="236"/>
    </location>
</feature>
<dbReference type="EMBL" id="PGFB01000002">
    <property type="protein sequence ID" value="PJJ63227.1"/>
    <property type="molecule type" value="Genomic_DNA"/>
</dbReference>
<keyword evidence="3" id="KW-0645">Protease</keyword>
<feature type="transmembrane region" description="Helical" evidence="1">
    <location>
        <begin position="86"/>
        <end position="109"/>
    </location>
</feature>
<keyword evidence="1" id="KW-0472">Membrane</keyword>
<comment type="caution">
    <text evidence="3">The sequence shown here is derived from an EMBL/GenBank/DDBJ whole genome shotgun (WGS) entry which is preliminary data.</text>
</comment>
<keyword evidence="1" id="KW-0812">Transmembrane</keyword>
<sequence>MSADIQLAPAARGTGIRHYAAGVLLAVAAVLVFGFEQRGWGYAVVALGLVTAWWAGQELFRDLWLIAFGLLVMSAVPITTDIAFEHMLVMGAAMIVAVAVPYLVSRYGYRDHAIRFPVATGKRWTRAERWYLPIVVVIAYFVLPVYLIGSGVYENWPAVTDASSVLRLFIGTNALGIWDELFFICTAFTLLRRHYPFWAANLLQAVLFTAFLYELGFRSWGPLLIFPFALVQAYIFRLTKSLSYIVSVHLLFDAVLFLVLVHAHNREWFDVFVY</sequence>
<feature type="domain" description="CAAX prenyl protease 2/Lysostaphin resistance protein A-like" evidence="2">
    <location>
        <begin position="164"/>
        <end position="255"/>
    </location>
</feature>
<keyword evidence="3" id="KW-0378">Hydrolase</keyword>
<dbReference type="GO" id="GO:0006508">
    <property type="term" value="P:proteolysis"/>
    <property type="evidence" value="ECO:0007669"/>
    <property type="project" value="UniProtKB-KW"/>
</dbReference>
<evidence type="ECO:0000313" key="4">
    <source>
        <dbReference type="Proteomes" id="UP000230161"/>
    </source>
</evidence>
<dbReference type="AlphaFoldDB" id="A0A2M9BYR9"/>
<feature type="transmembrane region" description="Helical" evidence="1">
    <location>
        <begin position="243"/>
        <end position="264"/>
    </location>
</feature>
<dbReference type="Proteomes" id="UP000230161">
    <property type="component" value="Unassembled WGS sequence"/>
</dbReference>
<keyword evidence="1" id="KW-1133">Transmembrane helix</keyword>
<feature type="transmembrane region" description="Helical" evidence="1">
    <location>
        <begin position="168"/>
        <end position="188"/>
    </location>
</feature>
<keyword evidence="4" id="KW-1185">Reference proteome</keyword>
<evidence type="ECO:0000259" key="2">
    <source>
        <dbReference type="Pfam" id="PF02517"/>
    </source>
</evidence>
<dbReference type="Pfam" id="PF02517">
    <property type="entry name" value="Rce1-like"/>
    <property type="match status" value="1"/>
</dbReference>
<gene>
    <name evidence="3" type="ORF">CLV54_0884</name>
</gene>
<dbReference type="InterPro" id="IPR003675">
    <property type="entry name" value="Rce1/LyrA-like_dom"/>
</dbReference>
<proteinExistence type="predicted"/>
<accession>A0A2M9BYR9</accession>
<protein>
    <submittedName>
        <fullName evidence="3">CAAX prenyl protease-like protein</fullName>
    </submittedName>
</protein>
<feature type="transmembrane region" description="Helical" evidence="1">
    <location>
        <begin position="195"/>
        <end position="213"/>
    </location>
</feature>
<dbReference type="GO" id="GO:0080120">
    <property type="term" value="P:CAAX-box protein maturation"/>
    <property type="evidence" value="ECO:0007669"/>
    <property type="project" value="UniProtKB-ARBA"/>
</dbReference>
<feature type="transmembrane region" description="Helical" evidence="1">
    <location>
        <begin position="39"/>
        <end position="56"/>
    </location>
</feature>
<name>A0A2M9BYR9_9MICO</name>
<reference evidence="3 4" key="1">
    <citation type="submission" date="2017-11" db="EMBL/GenBank/DDBJ databases">
        <title>Genomic Encyclopedia of Archaeal and Bacterial Type Strains, Phase II (KMG-II): From Individual Species to Whole Genera.</title>
        <authorList>
            <person name="Goeker M."/>
        </authorList>
    </citation>
    <scope>NUCLEOTIDE SEQUENCE [LARGE SCALE GENOMIC DNA]</scope>
    <source>
        <strain evidence="3 4">DSM 25625</strain>
    </source>
</reference>
<dbReference type="GO" id="GO:0004175">
    <property type="term" value="F:endopeptidase activity"/>
    <property type="evidence" value="ECO:0007669"/>
    <property type="project" value="UniProtKB-ARBA"/>
</dbReference>
<organism evidence="3 4">
    <name type="scientific">Compostimonas suwonensis</name>
    <dbReference type="NCBI Taxonomy" id="1048394"/>
    <lineage>
        <taxon>Bacteria</taxon>
        <taxon>Bacillati</taxon>
        <taxon>Actinomycetota</taxon>
        <taxon>Actinomycetes</taxon>
        <taxon>Micrococcales</taxon>
        <taxon>Microbacteriaceae</taxon>
        <taxon>Compostimonas</taxon>
    </lineage>
</organism>